<evidence type="ECO:0000256" key="1">
    <source>
        <dbReference type="SAM" id="MobiDB-lite"/>
    </source>
</evidence>
<dbReference type="PROSITE" id="PS50994">
    <property type="entry name" value="INTEGRASE"/>
    <property type="match status" value="1"/>
</dbReference>
<dbReference type="SUPFAM" id="SSF53098">
    <property type="entry name" value="Ribonuclease H-like"/>
    <property type="match status" value="1"/>
</dbReference>
<feature type="region of interest" description="Disordered" evidence="1">
    <location>
        <begin position="393"/>
        <end position="430"/>
    </location>
</feature>
<feature type="compositionally biased region" description="Pro residues" evidence="1">
    <location>
        <begin position="397"/>
        <end position="420"/>
    </location>
</feature>
<dbReference type="InterPro" id="IPR013103">
    <property type="entry name" value="RVT_2"/>
</dbReference>
<evidence type="ECO:0000313" key="3">
    <source>
        <dbReference type="EMBL" id="SPC94119.1"/>
    </source>
</evidence>
<dbReference type="Pfam" id="PF00665">
    <property type="entry name" value="rve"/>
    <property type="match status" value="1"/>
</dbReference>
<dbReference type="Pfam" id="PF25597">
    <property type="entry name" value="SH3_retrovirus"/>
    <property type="match status" value="1"/>
</dbReference>
<gene>
    <name evidence="3" type="ORF">FSB_LOCUS22001</name>
</gene>
<dbReference type="GO" id="GO:0003676">
    <property type="term" value="F:nucleic acid binding"/>
    <property type="evidence" value="ECO:0007669"/>
    <property type="project" value="InterPro"/>
</dbReference>
<dbReference type="EMBL" id="OIVN01001450">
    <property type="protein sequence ID" value="SPC94119.1"/>
    <property type="molecule type" value="Genomic_DNA"/>
</dbReference>
<dbReference type="AlphaFoldDB" id="A0A2N9G413"/>
<protein>
    <recommendedName>
        <fullName evidence="2">Integrase catalytic domain-containing protein</fullName>
    </recommendedName>
</protein>
<feature type="domain" description="Integrase catalytic" evidence="2">
    <location>
        <begin position="151"/>
        <end position="333"/>
    </location>
</feature>
<sequence>MMLLWNEMDMMDTDIAEAALATIVKMRQSSRMSHFLMKKRNFCNYCKEKGHVLSQCSKRPQYYAHSLKAYSAVLPTPEDSKTTVSKPAIENSSTSAPAFSLSPEILQQVIQALHTSGLGKPISKTTWIFDSGASNHMTGNLHALEKVVPYHHHGPAHGEGDWESLNHASSAFDIVHSDVWGPPRVGSLTGKRYYVSFVDDWSRFTWIYFLHRKSEVIQVFKQFHAMVFTQFNKKIKILRSDSGGEYIPKEFKAFLASEGVVHQCSCTEQPQQNGVAERKHRHIQEMARALRLHANLPKVFWAEAANTVVFLINRLPTPLLDNVSPLEKLHGYPPKYNLLKIFGCTCYVLLPKTEYSKLDAKSVKCIFLGYSETQKGYRCYDWEAKKPLLTYSRRVQHPPPMPPPSPTSTPGNVSPPPSTSPTPQLSLRRSSRIIRPPDRLSLFSALDPLSIPRSYKQAAESAKWIQAMKEEMDALEANETWDIVPLPTNQPVVGSKWVYSVKLKSDGSLDRYKARLVAQGFSQEYGIDYDETFAPVAKMTTVRTLIAISAIRDWDIFQMDVKNAFLNGDLSETVYMRPPPGSSYCLSSYGLQITQSTIWPKTSTSSVVDTPLEVNVKYSKNDGEPITDPTLYRRVVGSLVYLTVTRPDIAHAVQLVSQFVSDPRRLHLTALHRIIRYLRSTSDLGLPYYKSALPQLQAYSDADYGGCPDTRRSTTGYCSFLGSSLLSWKSKKQPTVSKSSTEAEYRAMSAVCSEIVWLRRLLADFGMTPSIPTPLFCDNESAVKIASNPVFHERTKHIEIDCHFVREKFEQGIITLPHVSTKDQIADILTKSLLQDQSCSVCEQTAVTSPSV</sequence>
<dbReference type="InterPro" id="IPR012337">
    <property type="entry name" value="RNaseH-like_sf"/>
</dbReference>
<name>A0A2N9G413_FAGSY</name>
<dbReference type="InterPro" id="IPR036397">
    <property type="entry name" value="RNaseH_sf"/>
</dbReference>
<dbReference type="InterPro" id="IPR043502">
    <property type="entry name" value="DNA/RNA_pol_sf"/>
</dbReference>
<dbReference type="Pfam" id="PF07727">
    <property type="entry name" value="RVT_2"/>
    <property type="match status" value="1"/>
</dbReference>
<dbReference type="PANTHER" id="PTHR11439">
    <property type="entry name" value="GAG-POL-RELATED RETROTRANSPOSON"/>
    <property type="match status" value="1"/>
</dbReference>
<dbReference type="PANTHER" id="PTHR11439:SF497">
    <property type="entry name" value="CYSTEINE-RICH RLK (RECEPTOR-LIKE PROTEIN KINASE) 8"/>
    <property type="match status" value="1"/>
</dbReference>
<accession>A0A2N9G413</accession>
<dbReference type="SUPFAM" id="SSF56672">
    <property type="entry name" value="DNA/RNA polymerases"/>
    <property type="match status" value="1"/>
</dbReference>
<dbReference type="Gene3D" id="3.30.420.10">
    <property type="entry name" value="Ribonuclease H-like superfamily/Ribonuclease H"/>
    <property type="match status" value="1"/>
</dbReference>
<dbReference type="InterPro" id="IPR057670">
    <property type="entry name" value="SH3_retrovirus"/>
</dbReference>
<dbReference type="CDD" id="cd09272">
    <property type="entry name" value="RNase_HI_RT_Ty1"/>
    <property type="match status" value="1"/>
</dbReference>
<dbReference type="InterPro" id="IPR001584">
    <property type="entry name" value="Integrase_cat-core"/>
</dbReference>
<dbReference type="GO" id="GO:0015074">
    <property type="term" value="P:DNA integration"/>
    <property type="evidence" value="ECO:0007669"/>
    <property type="project" value="InterPro"/>
</dbReference>
<evidence type="ECO:0000259" key="2">
    <source>
        <dbReference type="PROSITE" id="PS50994"/>
    </source>
</evidence>
<reference evidence="3" key="1">
    <citation type="submission" date="2018-02" db="EMBL/GenBank/DDBJ databases">
        <authorList>
            <person name="Cohen D.B."/>
            <person name="Kent A.D."/>
        </authorList>
    </citation>
    <scope>NUCLEOTIDE SEQUENCE</scope>
</reference>
<organism evidence="3">
    <name type="scientific">Fagus sylvatica</name>
    <name type="common">Beechnut</name>
    <dbReference type="NCBI Taxonomy" id="28930"/>
    <lineage>
        <taxon>Eukaryota</taxon>
        <taxon>Viridiplantae</taxon>
        <taxon>Streptophyta</taxon>
        <taxon>Embryophyta</taxon>
        <taxon>Tracheophyta</taxon>
        <taxon>Spermatophyta</taxon>
        <taxon>Magnoliopsida</taxon>
        <taxon>eudicotyledons</taxon>
        <taxon>Gunneridae</taxon>
        <taxon>Pentapetalae</taxon>
        <taxon>rosids</taxon>
        <taxon>fabids</taxon>
        <taxon>Fagales</taxon>
        <taxon>Fagaceae</taxon>
        <taxon>Fagus</taxon>
    </lineage>
</organism>
<proteinExistence type="predicted"/>